<protein>
    <submittedName>
        <fullName evidence="1">Uncharacterized protein</fullName>
    </submittedName>
</protein>
<organism evidence="1 2">
    <name type="scientific">Cajanus cajan</name>
    <name type="common">Pigeon pea</name>
    <name type="synonym">Cajanus indicus</name>
    <dbReference type="NCBI Taxonomy" id="3821"/>
    <lineage>
        <taxon>Eukaryota</taxon>
        <taxon>Viridiplantae</taxon>
        <taxon>Streptophyta</taxon>
        <taxon>Embryophyta</taxon>
        <taxon>Tracheophyta</taxon>
        <taxon>Spermatophyta</taxon>
        <taxon>Magnoliopsida</taxon>
        <taxon>eudicotyledons</taxon>
        <taxon>Gunneridae</taxon>
        <taxon>Pentapetalae</taxon>
        <taxon>rosids</taxon>
        <taxon>fabids</taxon>
        <taxon>Fabales</taxon>
        <taxon>Fabaceae</taxon>
        <taxon>Papilionoideae</taxon>
        <taxon>50 kb inversion clade</taxon>
        <taxon>NPAAA clade</taxon>
        <taxon>indigoferoid/millettioid clade</taxon>
        <taxon>Phaseoleae</taxon>
        <taxon>Cajanus</taxon>
    </lineage>
</organism>
<evidence type="ECO:0000313" key="1">
    <source>
        <dbReference type="EMBL" id="KYP54123.1"/>
    </source>
</evidence>
<gene>
    <name evidence="1" type="ORF">KK1_000297</name>
</gene>
<dbReference type="AlphaFoldDB" id="A0A151SH57"/>
<dbReference type="EMBL" id="CM003613">
    <property type="protein sequence ID" value="KYP54123.1"/>
    <property type="molecule type" value="Genomic_DNA"/>
</dbReference>
<proteinExistence type="predicted"/>
<reference evidence="1 2" key="1">
    <citation type="journal article" date="2012" name="Nat. Biotechnol.">
        <title>Draft genome sequence of pigeonpea (Cajanus cajan), an orphan legume crop of resource-poor farmers.</title>
        <authorList>
            <person name="Varshney R.K."/>
            <person name="Chen W."/>
            <person name="Li Y."/>
            <person name="Bharti A.K."/>
            <person name="Saxena R.K."/>
            <person name="Schlueter J.A."/>
            <person name="Donoghue M.T."/>
            <person name="Azam S."/>
            <person name="Fan G."/>
            <person name="Whaley A.M."/>
            <person name="Farmer A.D."/>
            <person name="Sheridan J."/>
            <person name="Iwata A."/>
            <person name="Tuteja R."/>
            <person name="Penmetsa R.V."/>
            <person name="Wu W."/>
            <person name="Upadhyaya H.D."/>
            <person name="Yang S.P."/>
            <person name="Shah T."/>
            <person name="Saxena K.B."/>
            <person name="Michael T."/>
            <person name="McCombie W.R."/>
            <person name="Yang B."/>
            <person name="Zhang G."/>
            <person name="Yang H."/>
            <person name="Wang J."/>
            <person name="Spillane C."/>
            <person name="Cook D.R."/>
            <person name="May G.D."/>
            <person name="Xu X."/>
            <person name="Jackson S.A."/>
        </authorList>
    </citation>
    <scope>NUCLEOTIDE SEQUENCE [LARGE SCALE GENOMIC DNA]</scope>
    <source>
        <strain evidence="2">cv. Asha</strain>
    </source>
</reference>
<evidence type="ECO:0000313" key="2">
    <source>
        <dbReference type="Proteomes" id="UP000075243"/>
    </source>
</evidence>
<name>A0A151SH57_CAJCA</name>
<dbReference type="Proteomes" id="UP000075243">
    <property type="component" value="Chromosome 11"/>
</dbReference>
<accession>A0A151SH57</accession>
<dbReference type="Gramene" id="C.cajan_00288.t">
    <property type="protein sequence ID" value="C.cajan_00288.t.cds1"/>
    <property type="gene ID" value="C.cajan_00288"/>
</dbReference>
<keyword evidence="2" id="KW-1185">Reference proteome</keyword>
<sequence length="49" mass="6045">MMNGIDTWFSTVIQHQDGMRLSMVLLWVWRFRNNMIFQEKGWSIQYVLH</sequence>